<sequence>MTRPTTSYKHTRTPPPHSPAAAQTVPIRSESCTHENEAKEKGDERSGHVCNVSAYFEKELDGLRLRETATMYPSDSLLLATRHSQPHSVSYLQLQRLPGWFSRPGGT</sequence>
<gene>
    <name evidence="2" type="ORF">E2C01_045700</name>
</gene>
<comment type="caution">
    <text evidence="2">The sequence shown here is derived from an EMBL/GenBank/DDBJ whole genome shotgun (WGS) entry which is preliminary data.</text>
</comment>
<evidence type="ECO:0000313" key="2">
    <source>
        <dbReference type="EMBL" id="MPC51846.1"/>
    </source>
</evidence>
<accession>A0A5B7G233</accession>
<evidence type="ECO:0000313" key="3">
    <source>
        <dbReference type="Proteomes" id="UP000324222"/>
    </source>
</evidence>
<evidence type="ECO:0000256" key="1">
    <source>
        <dbReference type="SAM" id="MobiDB-lite"/>
    </source>
</evidence>
<feature type="region of interest" description="Disordered" evidence="1">
    <location>
        <begin position="1"/>
        <end position="46"/>
    </location>
</feature>
<keyword evidence="3" id="KW-1185">Reference proteome</keyword>
<feature type="compositionally biased region" description="Basic and acidic residues" evidence="1">
    <location>
        <begin position="31"/>
        <end position="46"/>
    </location>
</feature>
<reference evidence="2 3" key="1">
    <citation type="submission" date="2019-05" db="EMBL/GenBank/DDBJ databases">
        <title>Another draft genome of Portunus trituberculatus and its Hox gene families provides insights of decapod evolution.</title>
        <authorList>
            <person name="Jeong J.-H."/>
            <person name="Song I."/>
            <person name="Kim S."/>
            <person name="Choi T."/>
            <person name="Kim D."/>
            <person name="Ryu S."/>
            <person name="Kim W."/>
        </authorList>
    </citation>
    <scope>NUCLEOTIDE SEQUENCE [LARGE SCALE GENOMIC DNA]</scope>
    <source>
        <tissue evidence="2">Muscle</tissue>
    </source>
</reference>
<protein>
    <submittedName>
        <fullName evidence="2">Uncharacterized protein</fullName>
    </submittedName>
</protein>
<organism evidence="2 3">
    <name type="scientific">Portunus trituberculatus</name>
    <name type="common">Swimming crab</name>
    <name type="synonym">Neptunus trituberculatus</name>
    <dbReference type="NCBI Taxonomy" id="210409"/>
    <lineage>
        <taxon>Eukaryota</taxon>
        <taxon>Metazoa</taxon>
        <taxon>Ecdysozoa</taxon>
        <taxon>Arthropoda</taxon>
        <taxon>Crustacea</taxon>
        <taxon>Multicrustacea</taxon>
        <taxon>Malacostraca</taxon>
        <taxon>Eumalacostraca</taxon>
        <taxon>Eucarida</taxon>
        <taxon>Decapoda</taxon>
        <taxon>Pleocyemata</taxon>
        <taxon>Brachyura</taxon>
        <taxon>Eubrachyura</taxon>
        <taxon>Portunoidea</taxon>
        <taxon>Portunidae</taxon>
        <taxon>Portuninae</taxon>
        <taxon>Portunus</taxon>
    </lineage>
</organism>
<dbReference type="Proteomes" id="UP000324222">
    <property type="component" value="Unassembled WGS sequence"/>
</dbReference>
<name>A0A5B7G233_PORTR</name>
<dbReference type="EMBL" id="VSRR010010451">
    <property type="protein sequence ID" value="MPC51846.1"/>
    <property type="molecule type" value="Genomic_DNA"/>
</dbReference>
<proteinExistence type="predicted"/>
<dbReference type="AlphaFoldDB" id="A0A5B7G233"/>